<dbReference type="Proteomes" id="UP001296104">
    <property type="component" value="Unassembled WGS sequence"/>
</dbReference>
<protein>
    <recommendedName>
        <fullName evidence="4">Myb-like domain-containing protein</fullName>
    </recommendedName>
</protein>
<organism evidence="2 3">
    <name type="scientific">Lecanosticta acicola</name>
    <dbReference type="NCBI Taxonomy" id="111012"/>
    <lineage>
        <taxon>Eukaryota</taxon>
        <taxon>Fungi</taxon>
        <taxon>Dikarya</taxon>
        <taxon>Ascomycota</taxon>
        <taxon>Pezizomycotina</taxon>
        <taxon>Dothideomycetes</taxon>
        <taxon>Dothideomycetidae</taxon>
        <taxon>Mycosphaerellales</taxon>
        <taxon>Mycosphaerellaceae</taxon>
        <taxon>Lecanosticta</taxon>
    </lineage>
</organism>
<sequence length="156" mass="17263">MTSNLTLNLTAREQELLKAVGSYLQTASVDWAKTAEKCNYKTPKAARDKWYPLRDKLFDAMTSDLTLTAREQELLKAVGAYLQTASVDWANAAEKCNYKTPKAARDKWYPLRDKLFGASGDSNDAPKAKAMSRKRKAASGQTTPKKKAKKAKKAAA</sequence>
<evidence type="ECO:0008006" key="4">
    <source>
        <dbReference type="Google" id="ProtNLM"/>
    </source>
</evidence>
<evidence type="ECO:0000313" key="3">
    <source>
        <dbReference type="Proteomes" id="UP001296104"/>
    </source>
</evidence>
<comment type="caution">
    <text evidence="2">The sequence shown here is derived from an EMBL/GenBank/DDBJ whole genome shotgun (WGS) entry which is preliminary data.</text>
</comment>
<keyword evidence="3" id="KW-1185">Reference proteome</keyword>
<reference evidence="2" key="1">
    <citation type="submission" date="2023-11" db="EMBL/GenBank/DDBJ databases">
        <authorList>
            <person name="Alioto T."/>
            <person name="Alioto T."/>
            <person name="Gomez Garrido J."/>
        </authorList>
    </citation>
    <scope>NUCLEOTIDE SEQUENCE</scope>
</reference>
<evidence type="ECO:0000313" key="2">
    <source>
        <dbReference type="EMBL" id="CAK3930211.1"/>
    </source>
</evidence>
<name>A0AAI8YVU5_9PEZI</name>
<dbReference type="EMBL" id="CAVMBE010000013">
    <property type="protein sequence ID" value="CAK3930211.1"/>
    <property type="molecule type" value="Genomic_DNA"/>
</dbReference>
<feature type="region of interest" description="Disordered" evidence="1">
    <location>
        <begin position="117"/>
        <end position="156"/>
    </location>
</feature>
<evidence type="ECO:0000256" key="1">
    <source>
        <dbReference type="SAM" id="MobiDB-lite"/>
    </source>
</evidence>
<dbReference type="AlphaFoldDB" id="A0AAI8YVU5"/>
<proteinExistence type="predicted"/>
<feature type="compositionally biased region" description="Basic residues" evidence="1">
    <location>
        <begin position="144"/>
        <end position="156"/>
    </location>
</feature>
<accession>A0AAI8YVU5</accession>
<gene>
    <name evidence="2" type="ORF">LECACI_7A002920</name>
</gene>